<dbReference type="SUPFAM" id="SSF50104">
    <property type="entry name" value="Translation proteins SH3-like domain"/>
    <property type="match status" value="1"/>
</dbReference>
<dbReference type="GO" id="GO:1990904">
    <property type="term" value="C:ribonucleoprotein complex"/>
    <property type="evidence" value="ECO:0007669"/>
    <property type="project" value="UniProtKB-KW"/>
</dbReference>
<feature type="domain" description="KOW" evidence="8">
    <location>
        <begin position="2"/>
        <end position="29"/>
    </location>
</feature>
<comment type="similarity">
    <text evidence="1 5 6">Belongs to the universal ribosomal protein uL24 family.</text>
</comment>
<keyword evidence="5" id="KW-0699">rRNA-binding</keyword>
<dbReference type="InterPro" id="IPR014722">
    <property type="entry name" value="Rib_uL2_dom2"/>
</dbReference>
<protein>
    <recommendedName>
        <fullName evidence="4 5">Large ribosomal subunit protein uL24</fullName>
    </recommendedName>
</protein>
<evidence type="ECO:0000256" key="2">
    <source>
        <dbReference type="ARBA" id="ARBA00022980"/>
    </source>
</evidence>
<dbReference type="CDD" id="cd06089">
    <property type="entry name" value="KOW_RPL26"/>
    <property type="match status" value="1"/>
</dbReference>
<dbReference type="InterPro" id="IPR003256">
    <property type="entry name" value="Ribosomal_uL24"/>
</dbReference>
<feature type="region of interest" description="Disordered" evidence="7">
    <location>
        <begin position="83"/>
        <end position="102"/>
    </location>
</feature>
<dbReference type="PANTHER" id="PTHR12903">
    <property type="entry name" value="MITOCHONDRIAL RIBOSOMAL PROTEIN L24"/>
    <property type="match status" value="1"/>
</dbReference>
<accession>A0A9D1DV63</accession>
<comment type="caution">
    <text evidence="9">The sequence shown here is derived from an EMBL/GenBank/DDBJ whole genome shotgun (WGS) entry which is preliminary data.</text>
</comment>
<keyword evidence="2 5" id="KW-0689">Ribosomal protein</keyword>
<gene>
    <name evidence="5 9" type="primary">rplX</name>
    <name evidence="9" type="ORF">IAB38_06025</name>
</gene>
<keyword evidence="5" id="KW-0694">RNA-binding</keyword>
<dbReference type="EMBL" id="DVHC01000062">
    <property type="protein sequence ID" value="HIR59591.1"/>
    <property type="molecule type" value="Genomic_DNA"/>
</dbReference>
<dbReference type="Gene3D" id="2.30.30.30">
    <property type="match status" value="1"/>
</dbReference>
<sequence length="102" mass="11049">MKLKVGDKVVVISGADKGKEGKIIRTLRSENKVIVEGVHIVKKHQKPTGNNAGGILEIEAPIDASNVMIIDPKTKKGTRIAHTTDKNGKKVRISTKSKEVLD</sequence>
<evidence type="ECO:0000256" key="3">
    <source>
        <dbReference type="ARBA" id="ARBA00023274"/>
    </source>
</evidence>
<dbReference type="HAMAP" id="MF_01326_B">
    <property type="entry name" value="Ribosomal_uL24_B"/>
    <property type="match status" value="1"/>
</dbReference>
<dbReference type="Pfam" id="PF00467">
    <property type="entry name" value="KOW"/>
    <property type="match status" value="1"/>
</dbReference>
<dbReference type="PROSITE" id="PS01108">
    <property type="entry name" value="RIBOSOMAL_L24"/>
    <property type="match status" value="1"/>
</dbReference>
<dbReference type="Pfam" id="PF17136">
    <property type="entry name" value="ribosomal_L24"/>
    <property type="match status" value="1"/>
</dbReference>
<dbReference type="InterPro" id="IPR057264">
    <property type="entry name" value="Ribosomal_uL24_C"/>
</dbReference>
<dbReference type="GO" id="GO:0003735">
    <property type="term" value="F:structural constituent of ribosome"/>
    <property type="evidence" value="ECO:0007669"/>
    <property type="project" value="InterPro"/>
</dbReference>
<evidence type="ECO:0000313" key="9">
    <source>
        <dbReference type="EMBL" id="HIR59591.1"/>
    </source>
</evidence>
<dbReference type="NCBIfam" id="TIGR01079">
    <property type="entry name" value="rplX_bact"/>
    <property type="match status" value="1"/>
</dbReference>
<organism evidence="9 10">
    <name type="scientific">Candidatus Onthousia excrementipullorum</name>
    <dbReference type="NCBI Taxonomy" id="2840884"/>
    <lineage>
        <taxon>Bacteria</taxon>
        <taxon>Bacillati</taxon>
        <taxon>Bacillota</taxon>
        <taxon>Bacilli</taxon>
        <taxon>Candidatus Onthousia</taxon>
    </lineage>
</organism>
<keyword evidence="3 5" id="KW-0687">Ribonucleoprotein</keyword>
<dbReference type="InterPro" id="IPR041988">
    <property type="entry name" value="Ribosomal_uL24_KOW"/>
</dbReference>
<comment type="function">
    <text evidence="5">One of two assembly initiator proteins, it binds directly to the 5'-end of the 23S rRNA, where it nucleates assembly of the 50S subunit.</text>
</comment>
<evidence type="ECO:0000256" key="6">
    <source>
        <dbReference type="RuleBase" id="RU003477"/>
    </source>
</evidence>
<dbReference type="InterPro" id="IPR008991">
    <property type="entry name" value="Translation_prot_SH3-like_sf"/>
</dbReference>
<name>A0A9D1DV63_9FIRM</name>
<proteinExistence type="inferred from homology"/>
<dbReference type="GO" id="GO:0019843">
    <property type="term" value="F:rRNA binding"/>
    <property type="evidence" value="ECO:0007669"/>
    <property type="project" value="UniProtKB-UniRule"/>
</dbReference>
<comment type="subunit">
    <text evidence="5">Part of the 50S ribosomal subunit.</text>
</comment>
<reference evidence="9" key="1">
    <citation type="submission" date="2020-10" db="EMBL/GenBank/DDBJ databases">
        <authorList>
            <person name="Gilroy R."/>
        </authorList>
    </citation>
    <scope>NUCLEOTIDE SEQUENCE</scope>
    <source>
        <strain evidence="9">CHK184-20233</strain>
    </source>
</reference>
<evidence type="ECO:0000256" key="4">
    <source>
        <dbReference type="ARBA" id="ARBA00035206"/>
    </source>
</evidence>
<dbReference type="SMART" id="SM00739">
    <property type="entry name" value="KOW"/>
    <property type="match status" value="1"/>
</dbReference>
<reference evidence="9" key="2">
    <citation type="journal article" date="2021" name="PeerJ">
        <title>Extensive microbial diversity within the chicken gut microbiome revealed by metagenomics and culture.</title>
        <authorList>
            <person name="Gilroy R."/>
            <person name="Ravi A."/>
            <person name="Getino M."/>
            <person name="Pursley I."/>
            <person name="Horton D.L."/>
            <person name="Alikhan N.F."/>
            <person name="Baker D."/>
            <person name="Gharbi K."/>
            <person name="Hall N."/>
            <person name="Watson M."/>
            <person name="Adriaenssens E.M."/>
            <person name="Foster-Nyarko E."/>
            <person name="Jarju S."/>
            <person name="Secka A."/>
            <person name="Antonio M."/>
            <person name="Oren A."/>
            <person name="Chaudhuri R.R."/>
            <person name="La Ragione R."/>
            <person name="Hildebrand F."/>
            <person name="Pallen M.J."/>
        </authorList>
    </citation>
    <scope>NUCLEOTIDE SEQUENCE</scope>
    <source>
        <strain evidence="9">CHK184-20233</strain>
    </source>
</reference>
<dbReference type="Proteomes" id="UP000824232">
    <property type="component" value="Unassembled WGS sequence"/>
</dbReference>
<evidence type="ECO:0000256" key="5">
    <source>
        <dbReference type="HAMAP-Rule" id="MF_01326"/>
    </source>
</evidence>
<dbReference type="AlphaFoldDB" id="A0A9D1DV63"/>
<dbReference type="GO" id="GO:0005840">
    <property type="term" value="C:ribosome"/>
    <property type="evidence" value="ECO:0007669"/>
    <property type="project" value="UniProtKB-KW"/>
</dbReference>
<evidence type="ECO:0000256" key="1">
    <source>
        <dbReference type="ARBA" id="ARBA00010618"/>
    </source>
</evidence>
<dbReference type="InterPro" id="IPR005825">
    <property type="entry name" value="Ribosomal_uL24_CS"/>
</dbReference>
<evidence type="ECO:0000256" key="7">
    <source>
        <dbReference type="SAM" id="MobiDB-lite"/>
    </source>
</evidence>
<dbReference type="InterPro" id="IPR005824">
    <property type="entry name" value="KOW"/>
</dbReference>
<evidence type="ECO:0000313" key="10">
    <source>
        <dbReference type="Proteomes" id="UP000824232"/>
    </source>
</evidence>
<dbReference type="GO" id="GO:0006412">
    <property type="term" value="P:translation"/>
    <property type="evidence" value="ECO:0007669"/>
    <property type="project" value="UniProtKB-UniRule"/>
</dbReference>
<comment type="function">
    <text evidence="5">One of the proteins that surrounds the polypeptide exit tunnel on the outside of the subunit.</text>
</comment>
<evidence type="ECO:0000259" key="8">
    <source>
        <dbReference type="SMART" id="SM00739"/>
    </source>
</evidence>